<evidence type="ECO:0000313" key="4">
    <source>
        <dbReference type="Proteomes" id="UP000642748"/>
    </source>
</evidence>
<gene>
    <name evidence="3" type="ORF">Raf01_18710</name>
</gene>
<name>A0A8J3QP06_9ACTN</name>
<accession>A0A8J3QP06</accession>
<evidence type="ECO:0000259" key="2">
    <source>
        <dbReference type="Pfam" id="PF03869"/>
    </source>
</evidence>
<dbReference type="Gene3D" id="1.10.1220.10">
    <property type="entry name" value="Met repressor-like"/>
    <property type="match status" value="1"/>
</dbReference>
<dbReference type="InterPro" id="IPR013321">
    <property type="entry name" value="Arc_rbn_hlx_hlx"/>
</dbReference>
<reference evidence="3" key="1">
    <citation type="submission" date="2021-01" db="EMBL/GenBank/DDBJ databases">
        <title>Whole genome shotgun sequence of Rugosimonospora africana NBRC 104875.</title>
        <authorList>
            <person name="Komaki H."/>
            <person name="Tamura T."/>
        </authorList>
    </citation>
    <scope>NUCLEOTIDE SEQUENCE</scope>
    <source>
        <strain evidence="3">NBRC 104875</strain>
    </source>
</reference>
<sequence length="163" mass="17219">MDLTPYLESLRRDLAASAAPGGPDVRSAADLLTGSLDASARLTMLELLSDAAAEITARLGSASIEVRLRGRDAELVVTEVAMVDETAPPVTPAPETGDVARITLRLPEQIKDQVEHAASAEGVSVNAWLVKAVAAALRRNPEQPGQPNQPRTFGRRLTGYAQA</sequence>
<dbReference type="GO" id="GO:0003677">
    <property type="term" value="F:DNA binding"/>
    <property type="evidence" value="ECO:0007669"/>
    <property type="project" value="InterPro"/>
</dbReference>
<dbReference type="SUPFAM" id="SSF47598">
    <property type="entry name" value="Ribbon-helix-helix"/>
    <property type="match status" value="1"/>
</dbReference>
<dbReference type="Pfam" id="PF03869">
    <property type="entry name" value="Arc"/>
    <property type="match status" value="1"/>
</dbReference>
<dbReference type="InterPro" id="IPR005569">
    <property type="entry name" value="Arc_DNA-bd_dom"/>
</dbReference>
<dbReference type="RefSeq" id="WP_203917359.1">
    <property type="nucleotide sequence ID" value="NZ_BONZ01000015.1"/>
</dbReference>
<feature type="region of interest" description="Disordered" evidence="1">
    <location>
        <begin position="138"/>
        <end position="163"/>
    </location>
</feature>
<protein>
    <recommendedName>
        <fullName evidence="2">Arc-like DNA binding domain-containing protein</fullName>
    </recommendedName>
</protein>
<organism evidence="3 4">
    <name type="scientific">Rugosimonospora africana</name>
    <dbReference type="NCBI Taxonomy" id="556532"/>
    <lineage>
        <taxon>Bacteria</taxon>
        <taxon>Bacillati</taxon>
        <taxon>Actinomycetota</taxon>
        <taxon>Actinomycetes</taxon>
        <taxon>Micromonosporales</taxon>
        <taxon>Micromonosporaceae</taxon>
        <taxon>Rugosimonospora</taxon>
    </lineage>
</organism>
<dbReference type="Proteomes" id="UP000642748">
    <property type="component" value="Unassembled WGS sequence"/>
</dbReference>
<dbReference type="InterPro" id="IPR010985">
    <property type="entry name" value="Ribbon_hlx_hlx"/>
</dbReference>
<comment type="caution">
    <text evidence="3">The sequence shown here is derived from an EMBL/GenBank/DDBJ whole genome shotgun (WGS) entry which is preliminary data.</text>
</comment>
<feature type="domain" description="Arc-like DNA binding" evidence="2">
    <location>
        <begin position="103"/>
        <end position="139"/>
    </location>
</feature>
<proteinExistence type="predicted"/>
<dbReference type="AlphaFoldDB" id="A0A8J3QP06"/>
<keyword evidence="4" id="KW-1185">Reference proteome</keyword>
<evidence type="ECO:0000313" key="3">
    <source>
        <dbReference type="EMBL" id="GIH13699.1"/>
    </source>
</evidence>
<dbReference type="GO" id="GO:0006355">
    <property type="term" value="P:regulation of DNA-templated transcription"/>
    <property type="evidence" value="ECO:0007669"/>
    <property type="project" value="InterPro"/>
</dbReference>
<evidence type="ECO:0000256" key="1">
    <source>
        <dbReference type="SAM" id="MobiDB-lite"/>
    </source>
</evidence>
<dbReference type="EMBL" id="BONZ01000015">
    <property type="protein sequence ID" value="GIH13699.1"/>
    <property type="molecule type" value="Genomic_DNA"/>
</dbReference>